<evidence type="ECO:0000313" key="22">
    <source>
        <dbReference type="EMBL" id="CAG8545656.1"/>
    </source>
</evidence>
<dbReference type="PROSITE" id="PS51192">
    <property type="entry name" value="HELICASE_ATP_BIND_1"/>
    <property type="match status" value="1"/>
</dbReference>
<dbReference type="GO" id="GO:0003676">
    <property type="term" value="F:nucleic acid binding"/>
    <property type="evidence" value="ECO:0007669"/>
    <property type="project" value="InterPro"/>
</dbReference>
<feature type="compositionally biased region" description="Basic and acidic residues" evidence="18">
    <location>
        <begin position="47"/>
        <end position="57"/>
    </location>
</feature>
<dbReference type="PROSITE" id="PS51195">
    <property type="entry name" value="Q_MOTIF"/>
    <property type="match status" value="1"/>
</dbReference>
<evidence type="ECO:0000256" key="6">
    <source>
        <dbReference type="ARBA" id="ARBA00022801"/>
    </source>
</evidence>
<dbReference type="SUPFAM" id="SSF56645">
    <property type="entry name" value="Acyl-CoA dehydrogenase NM domain-like"/>
    <property type="match status" value="1"/>
</dbReference>
<dbReference type="GO" id="GO:0016787">
    <property type="term" value="F:hydrolase activity"/>
    <property type="evidence" value="ECO:0007669"/>
    <property type="project" value="UniProtKB-KW"/>
</dbReference>
<dbReference type="Pfam" id="PF02771">
    <property type="entry name" value="Acyl-CoA_dh_N"/>
    <property type="match status" value="1"/>
</dbReference>
<evidence type="ECO:0000256" key="14">
    <source>
        <dbReference type="ARBA" id="ARBA00037927"/>
    </source>
</evidence>
<dbReference type="Gene3D" id="3.40.50.300">
    <property type="entry name" value="P-loop containing nucleotide triphosphate hydrolases"/>
    <property type="match status" value="2"/>
</dbReference>
<comment type="subcellular location">
    <subcellularLocation>
        <location evidence="2">Mitochondrion matrix</location>
    </subcellularLocation>
</comment>
<gene>
    <name evidence="22" type="ORF">POCULU_LOCUS4758</name>
</gene>
<dbReference type="SUPFAM" id="SSF52540">
    <property type="entry name" value="P-loop containing nucleoside triphosphate hydrolases"/>
    <property type="match status" value="2"/>
</dbReference>
<keyword evidence="23" id="KW-1185">Reference proteome</keyword>
<dbReference type="InterPro" id="IPR006089">
    <property type="entry name" value="Acyl-CoA_DH_CS"/>
</dbReference>
<dbReference type="SUPFAM" id="SSF47203">
    <property type="entry name" value="Acyl-CoA dehydrogenase C-terminal domain-like"/>
    <property type="match status" value="1"/>
</dbReference>
<dbReference type="InterPro" id="IPR001650">
    <property type="entry name" value="Helicase_C-like"/>
</dbReference>
<reference evidence="22" key="1">
    <citation type="submission" date="2021-06" db="EMBL/GenBank/DDBJ databases">
        <authorList>
            <person name="Kallberg Y."/>
            <person name="Tangrot J."/>
            <person name="Rosling A."/>
        </authorList>
    </citation>
    <scope>NUCLEOTIDE SEQUENCE</scope>
    <source>
        <strain evidence="22">IA702</strain>
    </source>
</reference>
<keyword evidence="5" id="KW-0547">Nucleotide-binding</keyword>
<dbReference type="FunFam" id="1.20.140.10:FF:000006">
    <property type="entry name" value="Glutaryl-CoA dehydrogenase, mitochondrial"/>
    <property type="match status" value="1"/>
</dbReference>
<organism evidence="22 23">
    <name type="scientific">Paraglomus occultum</name>
    <dbReference type="NCBI Taxonomy" id="144539"/>
    <lineage>
        <taxon>Eukaryota</taxon>
        <taxon>Fungi</taxon>
        <taxon>Fungi incertae sedis</taxon>
        <taxon>Mucoromycota</taxon>
        <taxon>Glomeromycotina</taxon>
        <taxon>Glomeromycetes</taxon>
        <taxon>Paraglomerales</taxon>
        <taxon>Paraglomeraceae</taxon>
        <taxon>Paraglomus</taxon>
    </lineage>
</organism>
<dbReference type="GO" id="GO:0003724">
    <property type="term" value="F:RNA helicase activity"/>
    <property type="evidence" value="ECO:0007669"/>
    <property type="project" value="InterPro"/>
</dbReference>
<dbReference type="InterPro" id="IPR006091">
    <property type="entry name" value="Acyl-CoA_Oxase/DH_mid-dom"/>
</dbReference>
<dbReference type="InterPro" id="IPR011545">
    <property type="entry name" value="DEAD/DEAH_box_helicase_dom"/>
</dbReference>
<evidence type="ECO:0000313" key="23">
    <source>
        <dbReference type="Proteomes" id="UP000789572"/>
    </source>
</evidence>
<evidence type="ECO:0000256" key="18">
    <source>
        <dbReference type="SAM" id="MobiDB-lite"/>
    </source>
</evidence>
<dbReference type="GO" id="GO:0005743">
    <property type="term" value="C:mitochondrial inner membrane"/>
    <property type="evidence" value="ECO:0007669"/>
    <property type="project" value="TreeGrafter"/>
</dbReference>
<comment type="pathway">
    <text evidence="13">Amino-acid metabolism; lysine degradation.</text>
</comment>
<proteinExistence type="inferred from homology"/>
<feature type="domain" description="Helicase ATP-binding" evidence="19">
    <location>
        <begin position="254"/>
        <end position="452"/>
    </location>
</feature>
<dbReference type="GO" id="GO:0000062">
    <property type="term" value="F:fatty-acyl-CoA binding"/>
    <property type="evidence" value="ECO:0007669"/>
    <property type="project" value="TreeGrafter"/>
</dbReference>
<comment type="similarity">
    <text evidence="3">Belongs to the acyl-CoA dehydrogenase family.</text>
</comment>
<evidence type="ECO:0000256" key="13">
    <source>
        <dbReference type="ARBA" id="ARBA00037899"/>
    </source>
</evidence>
<feature type="compositionally biased region" description="Polar residues" evidence="18">
    <location>
        <begin position="30"/>
        <end position="39"/>
    </location>
</feature>
<dbReference type="InterPro" id="IPR000629">
    <property type="entry name" value="RNA-helicase_DEAD-box_CS"/>
</dbReference>
<dbReference type="InterPro" id="IPR014014">
    <property type="entry name" value="RNA_helicase_DEAD_Q_motif"/>
</dbReference>
<dbReference type="Gene3D" id="2.40.110.10">
    <property type="entry name" value="Butyryl-CoA Dehydrogenase, subunit A, domain 2"/>
    <property type="match status" value="1"/>
</dbReference>
<dbReference type="EMBL" id="CAJVPJ010000643">
    <property type="protein sequence ID" value="CAG8545656.1"/>
    <property type="molecule type" value="Genomic_DNA"/>
</dbReference>
<dbReference type="SMART" id="SM00490">
    <property type="entry name" value="HELICc"/>
    <property type="match status" value="1"/>
</dbReference>
<name>A0A9N9AW63_9GLOM</name>
<dbReference type="GO" id="GO:0005524">
    <property type="term" value="F:ATP binding"/>
    <property type="evidence" value="ECO:0007669"/>
    <property type="project" value="UniProtKB-KW"/>
</dbReference>
<dbReference type="FunFam" id="1.10.540.10:FF:000003">
    <property type="entry name" value="glutaryl-CoA dehydrogenase, mitochondrial"/>
    <property type="match status" value="1"/>
</dbReference>
<dbReference type="Gene3D" id="1.10.540.10">
    <property type="entry name" value="Acyl-CoA dehydrogenase/oxidase, N-terminal domain"/>
    <property type="match status" value="1"/>
</dbReference>
<evidence type="ECO:0000256" key="3">
    <source>
        <dbReference type="ARBA" id="ARBA00009347"/>
    </source>
</evidence>
<evidence type="ECO:0000256" key="15">
    <source>
        <dbReference type="ARBA" id="ARBA00039033"/>
    </source>
</evidence>
<evidence type="ECO:0000256" key="10">
    <source>
        <dbReference type="ARBA" id="ARBA00022946"/>
    </source>
</evidence>
<comment type="catalytic activity">
    <reaction evidence="16">
        <text>glutaryl-CoA + oxidized [electron-transfer flavoprotein] + 2 H(+) = (2E)-butenoyl-CoA + reduced [electron-transfer flavoprotein] + CO2</text>
        <dbReference type="Rhea" id="RHEA:13389"/>
        <dbReference type="Rhea" id="RHEA-COMP:10685"/>
        <dbReference type="Rhea" id="RHEA-COMP:10686"/>
        <dbReference type="ChEBI" id="CHEBI:15378"/>
        <dbReference type="ChEBI" id="CHEBI:16526"/>
        <dbReference type="ChEBI" id="CHEBI:57332"/>
        <dbReference type="ChEBI" id="CHEBI:57378"/>
        <dbReference type="ChEBI" id="CHEBI:57692"/>
        <dbReference type="ChEBI" id="CHEBI:58307"/>
        <dbReference type="EC" id="1.3.8.6"/>
    </reaction>
</comment>
<dbReference type="EC" id="1.3.8.6" evidence="15"/>
<dbReference type="InterPro" id="IPR052033">
    <property type="entry name" value="Glutaryl-CoA_DH_mitochondrial"/>
</dbReference>
<evidence type="ECO:0000256" key="11">
    <source>
        <dbReference type="ARBA" id="ARBA00023002"/>
    </source>
</evidence>
<evidence type="ECO:0000259" key="20">
    <source>
        <dbReference type="PROSITE" id="PS51194"/>
    </source>
</evidence>
<accession>A0A9N9AW63</accession>
<dbReference type="PANTHER" id="PTHR42807">
    <property type="entry name" value="GLUTARYL-COA DEHYDROGENASE, MITOCHONDRIAL"/>
    <property type="match status" value="1"/>
</dbReference>
<evidence type="ECO:0000256" key="7">
    <source>
        <dbReference type="ARBA" id="ARBA00022806"/>
    </source>
</evidence>
<feature type="domain" description="DEAD-box RNA helicase Q" evidence="21">
    <location>
        <begin position="223"/>
        <end position="251"/>
    </location>
</feature>
<evidence type="ECO:0000259" key="21">
    <source>
        <dbReference type="PROSITE" id="PS51195"/>
    </source>
</evidence>
<dbReference type="InterPro" id="IPR036250">
    <property type="entry name" value="AcylCo_DH-like_C"/>
</dbReference>
<evidence type="ECO:0000256" key="8">
    <source>
        <dbReference type="ARBA" id="ARBA00022827"/>
    </source>
</evidence>
<comment type="pathway">
    <text evidence="14">Amino-acid metabolism; tryptophan metabolism.</text>
</comment>
<dbReference type="PANTHER" id="PTHR42807:SF1">
    <property type="entry name" value="GLUTARYL-COA DEHYDROGENASE, MITOCHONDRIAL"/>
    <property type="match status" value="1"/>
</dbReference>
<evidence type="ECO:0000256" key="12">
    <source>
        <dbReference type="ARBA" id="ARBA00023128"/>
    </source>
</evidence>
<dbReference type="Pfam" id="PF00270">
    <property type="entry name" value="DEAD"/>
    <property type="match status" value="1"/>
</dbReference>
<dbReference type="InterPro" id="IPR009100">
    <property type="entry name" value="AcylCoA_DH/oxidase_NM_dom_sf"/>
</dbReference>
<feature type="short sequence motif" description="Q motif" evidence="17">
    <location>
        <begin position="223"/>
        <end position="251"/>
    </location>
</feature>
<keyword evidence="10" id="KW-0809">Transit peptide</keyword>
<dbReference type="Pfam" id="PF00441">
    <property type="entry name" value="Acyl-CoA_dh_1"/>
    <property type="match status" value="1"/>
</dbReference>
<dbReference type="GO" id="GO:0033539">
    <property type="term" value="P:fatty acid beta-oxidation using acyl-CoA dehydrogenase"/>
    <property type="evidence" value="ECO:0007669"/>
    <property type="project" value="TreeGrafter"/>
</dbReference>
<keyword evidence="11" id="KW-0560">Oxidoreductase</keyword>
<dbReference type="GO" id="GO:0050660">
    <property type="term" value="F:flavin adenine dinucleotide binding"/>
    <property type="evidence" value="ECO:0007669"/>
    <property type="project" value="InterPro"/>
</dbReference>
<feature type="domain" description="Helicase C-terminal" evidence="20">
    <location>
        <begin position="471"/>
        <end position="618"/>
    </location>
</feature>
<evidence type="ECO:0000256" key="16">
    <source>
        <dbReference type="ARBA" id="ARBA00049493"/>
    </source>
</evidence>
<feature type="region of interest" description="Disordered" evidence="18">
    <location>
        <begin position="165"/>
        <end position="217"/>
    </location>
</feature>
<protein>
    <recommendedName>
        <fullName evidence="15">glutaryl-CoA dehydrogenase (ETF)</fullName>
        <ecNumber evidence="15">1.3.8.6</ecNumber>
    </recommendedName>
</protein>
<dbReference type="CDD" id="cd01151">
    <property type="entry name" value="GCD"/>
    <property type="match status" value="1"/>
</dbReference>
<dbReference type="GO" id="GO:0046949">
    <property type="term" value="P:fatty-acyl-CoA biosynthetic process"/>
    <property type="evidence" value="ECO:0007669"/>
    <property type="project" value="TreeGrafter"/>
</dbReference>
<evidence type="ECO:0000256" key="5">
    <source>
        <dbReference type="ARBA" id="ARBA00022741"/>
    </source>
</evidence>
<dbReference type="Pfam" id="PF00271">
    <property type="entry name" value="Helicase_C"/>
    <property type="match status" value="1"/>
</dbReference>
<dbReference type="OrthoDB" id="435240at2759"/>
<dbReference type="InterPro" id="IPR009075">
    <property type="entry name" value="AcylCo_DH/oxidase_C"/>
</dbReference>
<dbReference type="InterPro" id="IPR013786">
    <property type="entry name" value="AcylCoA_DH/ox_N"/>
</dbReference>
<evidence type="ECO:0000256" key="9">
    <source>
        <dbReference type="ARBA" id="ARBA00022840"/>
    </source>
</evidence>
<keyword evidence="12" id="KW-0496">Mitochondrion</keyword>
<keyword evidence="6" id="KW-0378">Hydrolase</keyword>
<dbReference type="InterPro" id="IPR037069">
    <property type="entry name" value="AcylCoA_DH/ox_N_sf"/>
</dbReference>
<dbReference type="InterPro" id="IPR046373">
    <property type="entry name" value="Acyl-CoA_Oxase/DH_mid-dom_sf"/>
</dbReference>
<sequence>MGKRRKKPLTANPGSKPIQTARPSKKTKTELTPANPSSSQKKRKHGKDSNPKPDKHSRPNSSTDEQEFVEIDNMDWSEVVCPDSVFLGDDLGGFLCLEEIDGVDVEYKGDDKVGKIVKFKKVKGWKQNSNKRGSAKPEEPLSIEETQKYYDLDEFNEELVAKLEDAGEQDDATTSDEAPPKNLDNQKDGLVNENGSEDVDDDDERAAVGDSDTDEKMKISENSPWSAFNLFPAVLEALESLTFTKPTPIQEKALPFGLSGRDVIGTAETGSGKTLAFGIPILQHLLAMNEKERECELAGLILTPTRELTIQVKDHLKDIGKHARLKIMTIVGGMSVQKQNRLLSQKPNIIVATPGRLWDIISADSTFLNRLRSIRFLVLDEADRMLEKNHFNELSQILTVLSRKRVHTDEWGAEAKVTNIDLPPRQTFVFSATLDAKFQDEQPAFVDVTSDDVVPESLEESKVDCTVNDKDVYVYYFVLRYPGRTLIFVNSIDAIRRLVPVMRLLSVEVLGLHAQMQQKQRLKNLDRFKANDKAVMVASDVAARGLDIPMVEHVIHYQLPRSGDIYVHRSGRTARARKSGISLMLCSPEEQSLYKKICYKLKKAGGLPDFPVEHDIVKKLKQRINLAKQIDAEEHRLQKVGHDDDWYKRAAKELEIDIDEDLLKNADSSETKEKKQRIKSLKTQLKSLLSQPVIPRGISTKYITSGVVRDLADRLLDEKTPKHFRECRWKSSLAATYNWEDPLLLEKQLTDEELAVRETAHAYSQGKLFPRILKAYRHEHYDRDVLHEMGALGLLGSTIKGYGCAGVSSVAYGLIAREIERIDSGYRSVMSVQSSLVMHPIYEFGSQEQKDKYLTKLAKGEIVGAFGLTEPNHGSDPSSMETYAHKIGHTYILNGTKTWITNSPIADILIVWAKCKEDNKIRGFILEKGMKGLFTPTIEGKLSLRASITGMIMMDGVEVPEENVLPHIEGLKGPFTCLNNARYGIAWGVLGAAEFCLAQARQYALDRRQFGVPLARFQLIQKKFADANTEIALGLQGCLRVGRLKDEGKIAPELISMIKRNSCGKALEIARSMREVLGGNGISDEYHIIRHEQNLVSTNTYEGTHDIHSLILGKAITGHQAFTAS</sequence>
<evidence type="ECO:0000256" key="4">
    <source>
        <dbReference type="ARBA" id="ARBA00022630"/>
    </source>
</evidence>
<comment type="cofactor">
    <cofactor evidence="1">
        <name>FAD</name>
        <dbReference type="ChEBI" id="CHEBI:57692"/>
    </cofactor>
</comment>
<keyword evidence="9" id="KW-0067">ATP-binding</keyword>
<dbReference type="PROSITE" id="PS51194">
    <property type="entry name" value="HELICASE_CTER"/>
    <property type="match status" value="1"/>
</dbReference>
<dbReference type="FunFam" id="2.40.110.10:FF:000008">
    <property type="entry name" value="Glutaryl-CoA dehydrogenase, mitochondrial"/>
    <property type="match status" value="1"/>
</dbReference>
<dbReference type="Pfam" id="PF02770">
    <property type="entry name" value="Acyl-CoA_dh_M"/>
    <property type="match status" value="1"/>
</dbReference>
<feature type="compositionally biased region" description="Acidic residues" evidence="18">
    <location>
        <begin position="195"/>
        <end position="204"/>
    </location>
</feature>
<dbReference type="AlphaFoldDB" id="A0A9N9AW63"/>
<evidence type="ECO:0000256" key="1">
    <source>
        <dbReference type="ARBA" id="ARBA00001974"/>
    </source>
</evidence>
<keyword evidence="8" id="KW-0274">FAD</keyword>
<comment type="caution">
    <text evidence="22">The sequence shown here is derived from an EMBL/GenBank/DDBJ whole genome shotgun (WGS) entry which is preliminary data.</text>
</comment>
<dbReference type="InterPro" id="IPR027417">
    <property type="entry name" value="P-loop_NTPase"/>
</dbReference>
<keyword evidence="4" id="KW-0285">Flavoprotein</keyword>
<dbReference type="GO" id="GO:0004361">
    <property type="term" value="F:glutaryl-CoA dehydrogenase activity"/>
    <property type="evidence" value="ECO:0007669"/>
    <property type="project" value="UniProtKB-EC"/>
</dbReference>
<dbReference type="PROSITE" id="PS00073">
    <property type="entry name" value="ACYL_COA_DH_2"/>
    <property type="match status" value="1"/>
</dbReference>
<dbReference type="GO" id="GO:0005759">
    <property type="term" value="C:mitochondrial matrix"/>
    <property type="evidence" value="ECO:0007669"/>
    <property type="project" value="UniProtKB-SubCell"/>
</dbReference>
<dbReference type="Gene3D" id="1.20.140.10">
    <property type="entry name" value="Butyryl-CoA Dehydrogenase, subunit A, domain 3"/>
    <property type="match status" value="1"/>
</dbReference>
<dbReference type="CDD" id="cd18787">
    <property type="entry name" value="SF2_C_DEAD"/>
    <property type="match status" value="1"/>
</dbReference>
<evidence type="ECO:0000259" key="19">
    <source>
        <dbReference type="PROSITE" id="PS51192"/>
    </source>
</evidence>
<evidence type="ECO:0000256" key="2">
    <source>
        <dbReference type="ARBA" id="ARBA00004305"/>
    </source>
</evidence>
<dbReference type="CDD" id="cd17946">
    <property type="entry name" value="DEADc_DDX24"/>
    <property type="match status" value="1"/>
</dbReference>
<dbReference type="Proteomes" id="UP000789572">
    <property type="component" value="Unassembled WGS sequence"/>
</dbReference>
<keyword evidence="7" id="KW-0347">Helicase</keyword>
<feature type="region of interest" description="Disordered" evidence="18">
    <location>
        <begin position="1"/>
        <end position="69"/>
    </location>
</feature>
<dbReference type="PROSITE" id="PS00039">
    <property type="entry name" value="DEAD_ATP_HELICASE"/>
    <property type="match status" value="1"/>
</dbReference>
<dbReference type="InterPro" id="IPR014001">
    <property type="entry name" value="Helicase_ATP-bd"/>
</dbReference>
<dbReference type="SMART" id="SM00487">
    <property type="entry name" value="DEXDc"/>
    <property type="match status" value="1"/>
</dbReference>
<evidence type="ECO:0000256" key="17">
    <source>
        <dbReference type="PROSITE-ProRule" id="PRU00552"/>
    </source>
</evidence>